<reference evidence="1" key="1">
    <citation type="journal article" date="2020" name="Stud. Mycol.">
        <title>101 Dothideomycetes genomes: a test case for predicting lifestyles and emergence of pathogens.</title>
        <authorList>
            <person name="Haridas S."/>
            <person name="Albert R."/>
            <person name="Binder M."/>
            <person name="Bloem J."/>
            <person name="Labutti K."/>
            <person name="Salamov A."/>
            <person name="Andreopoulos B."/>
            <person name="Baker S."/>
            <person name="Barry K."/>
            <person name="Bills G."/>
            <person name="Bluhm B."/>
            <person name="Cannon C."/>
            <person name="Castanera R."/>
            <person name="Culley D."/>
            <person name="Daum C."/>
            <person name="Ezra D."/>
            <person name="Gonzalez J."/>
            <person name="Henrissat B."/>
            <person name="Kuo A."/>
            <person name="Liang C."/>
            <person name="Lipzen A."/>
            <person name="Lutzoni F."/>
            <person name="Magnuson J."/>
            <person name="Mondo S."/>
            <person name="Nolan M."/>
            <person name="Ohm R."/>
            <person name="Pangilinan J."/>
            <person name="Park H.-J."/>
            <person name="Ramirez L."/>
            <person name="Alfaro M."/>
            <person name="Sun H."/>
            <person name="Tritt A."/>
            <person name="Yoshinaga Y."/>
            <person name="Zwiers L.-H."/>
            <person name="Turgeon B."/>
            <person name="Goodwin S."/>
            <person name="Spatafora J."/>
            <person name="Crous P."/>
            <person name="Grigoriev I."/>
        </authorList>
    </citation>
    <scope>NUCLEOTIDE SEQUENCE</scope>
    <source>
        <strain evidence="1">CBS 161.51</strain>
    </source>
</reference>
<gene>
    <name evidence="1" type="ORF">EJ02DRAFT_464475</name>
</gene>
<sequence>MARKPNPLLRTPTWRYYLEKADRNAEVEALSASTQSLANEDAFISGKAASPSRHDDHPLSAHADSSVQLSPATHTLTQLIQTIEALRSWSEHIDQANLDPEIKLPMKADHLNKILISWLQTSSPSHAYAAKSTPRPPFYPSHSALSPSVTTMTSIYGWRTSRPSLLLDATPQRVSGAHSKPYTLLTTDDVRVSTLPRRMRPIRVRRISFLLRKAELVAEFTGEQMVDQDLYGMKN</sequence>
<protein>
    <submittedName>
        <fullName evidence="1">Uncharacterized protein</fullName>
    </submittedName>
</protein>
<dbReference type="EMBL" id="ML976019">
    <property type="protein sequence ID" value="KAF1944171.1"/>
    <property type="molecule type" value="Genomic_DNA"/>
</dbReference>
<keyword evidence="2" id="KW-1185">Reference proteome</keyword>
<evidence type="ECO:0000313" key="1">
    <source>
        <dbReference type="EMBL" id="KAF1944171.1"/>
    </source>
</evidence>
<proteinExistence type="predicted"/>
<accession>A0A6A5SUJ5</accession>
<dbReference type="AlphaFoldDB" id="A0A6A5SUJ5"/>
<dbReference type="Proteomes" id="UP000800038">
    <property type="component" value="Unassembled WGS sequence"/>
</dbReference>
<name>A0A6A5SUJ5_9PLEO</name>
<organism evidence="1 2">
    <name type="scientific">Clathrospora elynae</name>
    <dbReference type="NCBI Taxonomy" id="706981"/>
    <lineage>
        <taxon>Eukaryota</taxon>
        <taxon>Fungi</taxon>
        <taxon>Dikarya</taxon>
        <taxon>Ascomycota</taxon>
        <taxon>Pezizomycotina</taxon>
        <taxon>Dothideomycetes</taxon>
        <taxon>Pleosporomycetidae</taxon>
        <taxon>Pleosporales</taxon>
        <taxon>Diademaceae</taxon>
        <taxon>Clathrospora</taxon>
    </lineage>
</organism>
<evidence type="ECO:0000313" key="2">
    <source>
        <dbReference type="Proteomes" id="UP000800038"/>
    </source>
</evidence>